<keyword evidence="1" id="KW-0472">Membrane</keyword>
<organism evidence="2 3">
    <name type="scientific">Meiothermus taiwanensis</name>
    <dbReference type="NCBI Taxonomy" id="172827"/>
    <lineage>
        <taxon>Bacteria</taxon>
        <taxon>Thermotogati</taxon>
        <taxon>Deinococcota</taxon>
        <taxon>Deinococci</taxon>
        <taxon>Thermales</taxon>
        <taxon>Thermaceae</taxon>
        <taxon>Meiothermus</taxon>
    </lineage>
</organism>
<gene>
    <name evidence="2" type="ORF">Mcate_02782</name>
</gene>
<comment type="caution">
    <text evidence="2">The sequence shown here is derived from an EMBL/GenBank/DDBJ whole genome shotgun (WGS) entry which is preliminary data.</text>
</comment>
<protein>
    <submittedName>
        <fullName evidence="2">Uncharacterized protein</fullName>
    </submittedName>
</protein>
<evidence type="ECO:0000313" key="2">
    <source>
        <dbReference type="EMBL" id="RIH74255.1"/>
    </source>
</evidence>
<sequence length="89" mass="10192">MPPIVQCRAMSTFVLAWLLLLVFAAFNNYIIYRLLRERNRTDLMWISAVATVIPVALFALWPGALTLMSFPLLQSIGMLLIMRLAQRQP</sequence>
<keyword evidence="1" id="KW-0812">Transmembrane</keyword>
<evidence type="ECO:0000256" key="1">
    <source>
        <dbReference type="SAM" id="Phobius"/>
    </source>
</evidence>
<name>A0A399DPQ8_9DEIN</name>
<evidence type="ECO:0000313" key="3">
    <source>
        <dbReference type="Proteomes" id="UP000266089"/>
    </source>
</evidence>
<keyword evidence="1" id="KW-1133">Transmembrane helix</keyword>
<accession>A0A399DPQ8</accession>
<dbReference type="Proteomes" id="UP000266089">
    <property type="component" value="Unassembled WGS sequence"/>
</dbReference>
<feature type="transmembrane region" description="Helical" evidence="1">
    <location>
        <begin position="43"/>
        <end position="61"/>
    </location>
</feature>
<proteinExistence type="predicted"/>
<feature type="transmembrane region" description="Helical" evidence="1">
    <location>
        <begin position="12"/>
        <end position="31"/>
    </location>
</feature>
<reference evidence="2 3" key="1">
    <citation type="submission" date="2018-08" db="EMBL/GenBank/DDBJ databases">
        <title>Meiothermus cateniformans JCM 15151 genome sequencing project.</title>
        <authorList>
            <person name="Da Costa M.S."/>
            <person name="Albuquerque L."/>
            <person name="Raposo P."/>
            <person name="Froufe H.J.C."/>
            <person name="Barroso C.S."/>
            <person name="Egas C."/>
        </authorList>
    </citation>
    <scope>NUCLEOTIDE SEQUENCE [LARGE SCALE GENOMIC DNA]</scope>
    <source>
        <strain evidence="2 3">JCM 15151</strain>
    </source>
</reference>
<dbReference type="AlphaFoldDB" id="A0A399DPQ8"/>
<dbReference type="EMBL" id="QWKX01000133">
    <property type="protein sequence ID" value="RIH74255.1"/>
    <property type="molecule type" value="Genomic_DNA"/>
</dbReference>